<keyword evidence="8" id="KW-0547">Nucleotide-binding</keyword>
<evidence type="ECO:0000256" key="13">
    <source>
        <dbReference type="ARBA" id="ARBA00022989"/>
    </source>
</evidence>
<gene>
    <name evidence="20" type="ORF">F8M41_008319</name>
</gene>
<dbReference type="PANTHER" id="PTHR10903">
    <property type="entry name" value="GTPASE, IMAP FAMILY MEMBER-RELATED"/>
    <property type="match status" value="1"/>
</dbReference>
<dbReference type="PROSITE" id="PS00675">
    <property type="entry name" value="SIGMA54_INTERACT_1"/>
    <property type="match status" value="1"/>
</dbReference>
<evidence type="ECO:0000256" key="2">
    <source>
        <dbReference type="ARBA" id="ARBA00004167"/>
    </source>
</evidence>
<evidence type="ECO:0000256" key="9">
    <source>
        <dbReference type="ARBA" id="ARBA00022801"/>
    </source>
</evidence>
<dbReference type="AlphaFoldDB" id="A0A8H4AVP5"/>
<keyword evidence="11" id="KW-0460">Magnesium</keyword>
<feature type="domain" description="AIG1-type G" evidence="19">
    <location>
        <begin position="277"/>
        <end position="395"/>
    </location>
</feature>
<evidence type="ECO:0000256" key="6">
    <source>
        <dbReference type="ARBA" id="ARBA00022692"/>
    </source>
</evidence>
<reference evidence="20 21" key="1">
    <citation type="journal article" date="2019" name="Environ. Microbiol.">
        <title>At the nexus of three kingdoms: the genome of the mycorrhizal fungus Gigaspora margarita provides insights into plant, endobacterial and fungal interactions.</title>
        <authorList>
            <person name="Venice F."/>
            <person name="Ghignone S."/>
            <person name="Salvioli di Fossalunga A."/>
            <person name="Amselem J."/>
            <person name="Novero M."/>
            <person name="Xianan X."/>
            <person name="Sedzielewska Toro K."/>
            <person name="Morin E."/>
            <person name="Lipzen A."/>
            <person name="Grigoriev I.V."/>
            <person name="Henrissat B."/>
            <person name="Martin F.M."/>
            <person name="Bonfante P."/>
        </authorList>
    </citation>
    <scope>NUCLEOTIDE SEQUENCE [LARGE SCALE GENOMIC DNA]</scope>
    <source>
        <strain evidence="20 21">BEG34</strain>
    </source>
</reference>
<dbReference type="GO" id="GO:0046872">
    <property type="term" value="F:metal ion binding"/>
    <property type="evidence" value="ECO:0007669"/>
    <property type="project" value="UniProtKB-KW"/>
</dbReference>
<keyword evidence="21" id="KW-1185">Reference proteome</keyword>
<evidence type="ECO:0000256" key="4">
    <source>
        <dbReference type="ARBA" id="ARBA00022528"/>
    </source>
</evidence>
<dbReference type="OrthoDB" id="5985928at2759"/>
<evidence type="ECO:0000256" key="7">
    <source>
        <dbReference type="ARBA" id="ARBA00022723"/>
    </source>
</evidence>
<evidence type="ECO:0000259" key="19">
    <source>
        <dbReference type="Pfam" id="PF04548"/>
    </source>
</evidence>
<evidence type="ECO:0000259" key="18">
    <source>
        <dbReference type="Pfam" id="PF01926"/>
    </source>
</evidence>
<dbReference type="InterPro" id="IPR027417">
    <property type="entry name" value="P-loop_NTPase"/>
</dbReference>
<keyword evidence="9 20" id="KW-0378">Hydrolase</keyword>
<keyword evidence="13 17" id="KW-1133">Transmembrane helix</keyword>
<evidence type="ECO:0000256" key="10">
    <source>
        <dbReference type="ARBA" id="ARBA00022805"/>
    </source>
</evidence>
<evidence type="ECO:0000256" key="16">
    <source>
        <dbReference type="ARBA" id="ARBA00024013"/>
    </source>
</evidence>
<evidence type="ECO:0000256" key="5">
    <source>
        <dbReference type="ARBA" id="ARBA00022640"/>
    </source>
</evidence>
<proteinExistence type="predicted"/>
<evidence type="ECO:0000256" key="1">
    <source>
        <dbReference type="ARBA" id="ARBA00001946"/>
    </source>
</evidence>
<protein>
    <submittedName>
        <fullName evidence="20">P-loop containing nucleoside triphosphate hydrolase protein</fullName>
    </submittedName>
</protein>
<keyword evidence="15 17" id="KW-0472">Membrane</keyword>
<evidence type="ECO:0000313" key="20">
    <source>
        <dbReference type="EMBL" id="KAF0537653.1"/>
    </source>
</evidence>
<dbReference type="InterPro" id="IPR006703">
    <property type="entry name" value="G_AIG1"/>
</dbReference>
<keyword evidence="6 17" id="KW-0812">Transmembrane</keyword>
<comment type="subcellular location">
    <subcellularLocation>
        <location evidence="2">Membrane</location>
        <topology evidence="2">Single-pass membrane protein</topology>
    </subcellularLocation>
    <subcellularLocation>
        <location evidence="16">Plastid</location>
        <location evidence="16">Chloroplast outer membrane</location>
    </subcellularLocation>
</comment>
<dbReference type="InterPro" id="IPR006073">
    <property type="entry name" value="GTP-bd"/>
</dbReference>
<dbReference type="Pfam" id="PF04548">
    <property type="entry name" value="AIG1"/>
    <property type="match status" value="1"/>
</dbReference>
<dbReference type="GO" id="GO:0016787">
    <property type="term" value="F:hydrolase activity"/>
    <property type="evidence" value="ECO:0007669"/>
    <property type="project" value="UniProtKB-KW"/>
</dbReference>
<evidence type="ECO:0000256" key="17">
    <source>
        <dbReference type="SAM" id="Phobius"/>
    </source>
</evidence>
<name>A0A8H4AVP5_GIGMA</name>
<evidence type="ECO:0000256" key="11">
    <source>
        <dbReference type="ARBA" id="ARBA00022842"/>
    </source>
</evidence>
<comment type="cofactor">
    <cofactor evidence="1">
        <name>Mg(2+)</name>
        <dbReference type="ChEBI" id="CHEBI:18420"/>
    </cofactor>
</comment>
<sequence length="493" mass="56281">MGENEKELMGEKEYELPSIILVGREGVGKSTVGNLLLKACENSTEPFEIFNGPYEGNGEDGRNQQSIKTAKLNIGEQKFILVDTPGFTGERTSSNRLWSKINKVIDRISNRPWNKINKVIDNSCVHGVQAFLFVLEGNRFTSDRMSHLDECMTELNNENVIIVFTKCTNEQTDTREKMELSFSDFVEEYIEKVNHRWIVAPNPEIYGDDSEATTSNMDNLKNMITEIKEPLKRSKKMNSWHIDYRIIVFAGLVLISMIIAYFNTSNKPEFSVATPAIILLGETGSGKSTLGNFLGNGSCKFIAKQSRFPVTKVCEECSIIIKNHTYNLIDTPGLNEPNSIKLIYDKIRYKFKIMKIKSMIFIIDPLKYESLNNTLKLMKLFSGQVINNKIAVLTNLKRKLIKEFTVSDKKVIKNHREISELTAIDKKVIKNHWEISKFTVIDKKVIKNHEEISEDTKALLESIGYNLAIFPDPEYNEESIIDETMKQIVEMIG</sequence>
<evidence type="ECO:0000256" key="15">
    <source>
        <dbReference type="ARBA" id="ARBA00023136"/>
    </source>
</evidence>
<keyword evidence="14" id="KW-0342">GTP-binding</keyword>
<organism evidence="20 21">
    <name type="scientific">Gigaspora margarita</name>
    <dbReference type="NCBI Taxonomy" id="4874"/>
    <lineage>
        <taxon>Eukaryota</taxon>
        <taxon>Fungi</taxon>
        <taxon>Fungi incertae sedis</taxon>
        <taxon>Mucoromycota</taxon>
        <taxon>Glomeromycotina</taxon>
        <taxon>Glomeromycetes</taxon>
        <taxon>Diversisporales</taxon>
        <taxon>Gigasporaceae</taxon>
        <taxon>Gigaspora</taxon>
    </lineage>
</organism>
<keyword evidence="5" id="KW-0934">Plastid</keyword>
<dbReference type="SUPFAM" id="SSF52540">
    <property type="entry name" value="P-loop containing nucleoside triphosphate hydrolases"/>
    <property type="match status" value="2"/>
</dbReference>
<dbReference type="Proteomes" id="UP000439903">
    <property type="component" value="Unassembled WGS sequence"/>
</dbReference>
<evidence type="ECO:0000256" key="14">
    <source>
        <dbReference type="ARBA" id="ARBA00023134"/>
    </source>
</evidence>
<keyword evidence="7" id="KW-0479">Metal-binding</keyword>
<dbReference type="GO" id="GO:0005525">
    <property type="term" value="F:GTP binding"/>
    <property type="evidence" value="ECO:0007669"/>
    <property type="project" value="UniProtKB-KW"/>
</dbReference>
<keyword evidence="4" id="KW-0150">Chloroplast</keyword>
<dbReference type="InterPro" id="IPR025662">
    <property type="entry name" value="Sigma_54_int_dom_ATP-bd_1"/>
</dbReference>
<dbReference type="Gene3D" id="3.40.50.300">
    <property type="entry name" value="P-loop containing nucleotide triphosphate hydrolases"/>
    <property type="match status" value="2"/>
</dbReference>
<dbReference type="PANTHER" id="PTHR10903:SF135">
    <property type="entry name" value="TRANSLOCASE OF CHLOROPLAST 120, CHLOROPLASTIC-RELATED"/>
    <property type="match status" value="1"/>
</dbReference>
<dbReference type="GO" id="GO:0016020">
    <property type="term" value="C:membrane"/>
    <property type="evidence" value="ECO:0007669"/>
    <property type="project" value="UniProtKB-SubCell"/>
</dbReference>
<evidence type="ECO:0000313" key="21">
    <source>
        <dbReference type="Proteomes" id="UP000439903"/>
    </source>
</evidence>
<feature type="transmembrane region" description="Helical" evidence="17">
    <location>
        <begin position="242"/>
        <end position="262"/>
    </location>
</feature>
<comment type="caution">
    <text evidence="20">The sequence shown here is derived from an EMBL/GenBank/DDBJ whole genome shotgun (WGS) entry which is preliminary data.</text>
</comment>
<keyword evidence="12" id="KW-0653">Protein transport</keyword>
<keyword evidence="10" id="KW-1002">Plastid outer membrane</keyword>
<evidence type="ECO:0000256" key="12">
    <source>
        <dbReference type="ARBA" id="ARBA00022927"/>
    </source>
</evidence>
<dbReference type="GO" id="GO:0015031">
    <property type="term" value="P:protein transport"/>
    <property type="evidence" value="ECO:0007669"/>
    <property type="project" value="UniProtKB-KW"/>
</dbReference>
<feature type="domain" description="G" evidence="18">
    <location>
        <begin position="19"/>
        <end position="166"/>
    </location>
</feature>
<dbReference type="InterPro" id="IPR045058">
    <property type="entry name" value="GIMA/IAN/Toc"/>
</dbReference>
<evidence type="ECO:0000256" key="3">
    <source>
        <dbReference type="ARBA" id="ARBA00022448"/>
    </source>
</evidence>
<evidence type="ECO:0000256" key="8">
    <source>
        <dbReference type="ARBA" id="ARBA00022741"/>
    </source>
</evidence>
<dbReference type="EMBL" id="WTPW01000188">
    <property type="protein sequence ID" value="KAF0537653.1"/>
    <property type="molecule type" value="Genomic_DNA"/>
</dbReference>
<accession>A0A8H4AVP5</accession>
<dbReference type="Pfam" id="PF01926">
    <property type="entry name" value="MMR_HSR1"/>
    <property type="match status" value="1"/>
</dbReference>
<keyword evidence="3" id="KW-0813">Transport</keyword>